<dbReference type="OrthoDB" id="1903104at2759"/>
<comment type="caution">
    <text evidence="12">The sequence shown here is derived from an EMBL/GenBank/DDBJ whole genome shotgun (WGS) entry which is preliminary data.</text>
</comment>
<dbReference type="GO" id="GO:0008270">
    <property type="term" value="F:zinc ion binding"/>
    <property type="evidence" value="ECO:0007669"/>
    <property type="project" value="UniProtKB-KW"/>
</dbReference>
<dbReference type="PANTHER" id="PTHR45888">
    <property type="entry name" value="HL01030P-RELATED"/>
    <property type="match status" value="1"/>
</dbReference>
<dbReference type="InterPro" id="IPR019787">
    <property type="entry name" value="Znf_PHD-finger"/>
</dbReference>
<protein>
    <recommendedName>
        <fullName evidence="11">PHD-type domain-containing protein</fullName>
    </recommendedName>
</protein>
<gene>
    <name evidence="12" type="ORF">BLA29_013186</name>
</gene>
<dbReference type="Proteomes" id="UP000194236">
    <property type="component" value="Unassembled WGS sequence"/>
</dbReference>
<evidence type="ECO:0000256" key="10">
    <source>
        <dbReference type="SAM" id="MobiDB-lite"/>
    </source>
</evidence>
<evidence type="ECO:0000313" key="12">
    <source>
        <dbReference type="EMBL" id="OTF82587.1"/>
    </source>
</evidence>
<feature type="region of interest" description="Disordered" evidence="10">
    <location>
        <begin position="1"/>
        <end position="24"/>
    </location>
</feature>
<comment type="subcellular location">
    <subcellularLocation>
        <location evidence="1">Nucleus</location>
    </subcellularLocation>
</comment>
<reference evidence="12 13" key="1">
    <citation type="submission" date="2017-03" db="EMBL/GenBank/DDBJ databases">
        <title>Genome Survey of Euroglyphus maynei.</title>
        <authorList>
            <person name="Arlian L.G."/>
            <person name="Morgan M.S."/>
            <person name="Rider S.D."/>
        </authorList>
    </citation>
    <scope>NUCLEOTIDE SEQUENCE [LARGE SCALE GENOMIC DNA]</scope>
    <source>
        <strain evidence="12">Arlian Lab</strain>
        <tissue evidence="12">Whole body</tissue>
    </source>
</reference>
<dbReference type="PANTHER" id="PTHR45888:SF5">
    <property type="entry name" value="D4, ISOFORM A"/>
    <property type="match status" value="1"/>
</dbReference>
<name>A0A1Y3BR84_EURMA</name>
<keyword evidence="2" id="KW-0479">Metal-binding</keyword>
<evidence type="ECO:0000256" key="3">
    <source>
        <dbReference type="ARBA" id="ARBA00022737"/>
    </source>
</evidence>
<keyword evidence="4 9" id="KW-0863">Zinc-finger</keyword>
<dbReference type="SMART" id="SM00249">
    <property type="entry name" value="PHD"/>
    <property type="match status" value="1"/>
</dbReference>
<evidence type="ECO:0000259" key="11">
    <source>
        <dbReference type="PROSITE" id="PS50016"/>
    </source>
</evidence>
<feature type="non-terminal residue" evidence="12">
    <location>
        <position position="92"/>
    </location>
</feature>
<evidence type="ECO:0000256" key="9">
    <source>
        <dbReference type="PROSITE-ProRule" id="PRU00146"/>
    </source>
</evidence>
<keyword evidence="13" id="KW-1185">Reference proteome</keyword>
<feature type="domain" description="PHD-type" evidence="11">
    <location>
        <begin position="24"/>
        <end position="84"/>
    </location>
</feature>
<evidence type="ECO:0000256" key="1">
    <source>
        <dbReference type="ARBA" id="ARBA00004123"/>
    </source>
</evidence>
<dbReference type="PROSITE" id="PS50016">
    <property type="entry name" value="ZF_PHD_2"/>
    <property type="match status" value="1"/>
</dbReference>
<keyword evidence="5" id="KW-0862">Zinc</keyword>
<keyword evidence="6" id="KW-0805">Transcription regulation</keyword>
<sequence>DNNKQKSTTTTTTTTTDTKRASPSNYCDFCLGDSTENKKTQEAEDLVSCSDCGRSAHPSCLQFTPTMILSVKKYRWQCIECKSCGICGTSDN</sequence>
<evidence type="ECO:0000256" key="2">
    <source>
        <dbReference type="ARBA" id="ARBA00022723"/>
    </source>
</evidence>
<dbReference type="SUPFAM" id="SSF57903">
    <property type="entry name" value="FYVE/PHD zinc finger"/>
    <property type="match status" value="1"/>
</dbReference>
<dbReference type="AlphaFoldDB" id="A0A1Y3BR84"/>
<dbReference type="GO" id="GO:0071565">
    <property type="term" value="C:nBAF complex"/>
    <property type="evidence" value="ECO:0007669"/>
    <property type="project" value="TreeGrafter"/>
</dbReference>
<feature type="non-terminal residue" evidence="12">
    <location>
        <position position="1"/>
    </location>
</feature>
<dbReference type="Pfam" id="PF00628">
    <property type="entry name" value="PHD"/>
    <property type="match status" value="1"/>
</dbReference>
<dbReference type="EMBL" id="MUJZ01007761">
    <property type="protein sequence ID" value="OTF82587.1"/>
    <property type="molecule type" value="Genomic_DNA"/>
</dbReference>
<evidence type="ECO:0000256" key="6">
    <source>
        <dbReference type="ARBA" id="ARBA00023015"/>
    </source>
</evidence>
<proteinExistence type="predicted"/>
<organism evidence="12 13">
    <name type="scientific">Euroglyphus maynei</name>
    <name type="common">Mayne's house dust mite</name>
    <dbReference type="NCBI Taxonomy" id="6958"/>
    <lineage>
        <taxon>Eukaryota</taxon>
        <taxon>Metazoa</taxon>
        <taxon>Ecdysozoa</taxon>
        <taxon>Arthropoda</taxon>
        <taxon>Chelicerata</taxon>
        <taxon>Arachnida</taxon>
        <taxon>Acari</taxon>
        <taxon>Acariformes</taxon>
        <taxon>Sarcoptiformes</taxon>
        <taxon>Astigmata</taxon>
        <taxon>Psoroptidia</taxon>
        <taxon>Analgoidea</taxon>
        <taxon>Pyroglyphidae</taxon>
        <taxon>Pyroglyphinae</taxon>
        <taxon>Euroglyphus</taxon>
    </lineage>
</organism>
<evidence type="ECO:0000256" key="5">
    <source>
        <dbReference type="ARBA" id="ARBA00022833"/>
    </source>
</evidence>
<evidence type="ECO:0000313" key="13">
    <source>
        <dbReference type="Proteomes" id="UP000194236"/>
    </source>
</evidence>
<evidence type="ECO:0000256" key="7">
    <source>
        <dbReference type="ARBA" id="ARBA00023163"/>
    </source>
</evidence>
<dbReference type="Gene3D" id="3.30.40.10">
    <property type="entry name" value="Zinc/RING finger domain, C3HC4 (zinc finger)"/>
    <property type="match status" value="1"/>
</dbReference>
<evidence type="ECO:0000256" key="4">
    <source>
        <dbReference type="ARBA" id="ARBA00022771"/>
    </source>
</evidence>
<dbReference type="InterPro" id="IPR013083">
    <property type="entry name" value="Znf_RING/FYVE/PHD"/>
</dbReference>
<evidence type="ECO:0000256" key="8">
    <source>
        <dbReference type="ARBA" id="ARBA00023242"/>
    </source>
</evidence>
<dbReference type="GO" id="GO:0007399">
    <property type="term" value="P:nervous system development"/>
    <property type="evidence" value="ECO:0007669"/>
    <property type="project" value="TreeGrafter"/>
</dbReference>
<dbReference type="InterPro" id="IPR011011">
    <property type="entry name" value="Znf_FYVE_PHD"/>
</dbReference>
<dbReference type="InterPro" id="IPR001965">
    <property type="entry name" value="Znf_PHD"/>
</dbReference>
<keyword evidence="3" id="KW-0677">Repeat</keyword>
<keyword evidence="7" id="KW-0804">Transcription</keyword>
<accession>A0A1Y3BR84</accession>
<keyword evidence="8" id="KW-0539">Nucleus</keyword>